<feature type="domain" description="HPt" evidence="3">
    <location>
        <begin position="1"/>
        <end position="103"/>
    </location>
</feature>
<dbReference type="InterPro" id="IPR008207">
    <property type="entry name" value="Sig_transdc_His_kin_Hpt_dom"/>
</dbReference>
<dbReference type="InterPro" id="IPR036641">
    <property type="entry name" value="HPT_dom_sf"/>
</dbReference>
<feature type="region of interest" description="Disordered" evidence="2">
    <location>
        <begin position="122"/>
        <end position="150"/>
    </location>
</feature>
<evidence type="ECO:0000256" key="1">
    <source>
        <dbReference type="PROSITE-ProRule" id="PRU00110"/>
    </source>
</evidence>
<dbReference type="PANTHER" id="PTHR43395">
    <property type="entry name" value="SENSOR HISTIDINE KINASE CHEA"/>
    <property type="match status" value="1"/>
</dbReference>
<organism evidence="4 5">
    <name type="scientific">Tigheibacillus halophilus</name>
    <dbReference type="NCBI Taxonomy" id="361280"/>
    <lineage>
        <taxon>Bacteria</taxon>
        <taxon>Bacillati</taxon>
        <taxon>Bacillota</taxon>
        <taxon>Bacilli</taxon>
        <taxon>Bacillales</taxon>
        <taxon>Bacillaceae</taxon>
        <taxon>Tigheibacillus</taxon>
    </lineage>
</organism>
<evidence type="ECO:0000313" key="4">
    <source>
        <dbReference type="EMBL" id="MDY0396385.1"/>
    </source>
</evidence>
<name>A0ABU5CBH8_9BACI</name>
<reference evidence="4 5" key="1">
    <citation type="submission" date="2023-10" db="EMBL/GenBank/DDBJ databases">
        <title>Virgibacillus halophilus 5B73C genome.</title>
        <authorList>
            <person name="Miliotis G."/>
            <person name="Sengupta P."/>
            <person name="Hameed A."/>
            <person name="Chuvochina M."/>
            <person name="Mcdonagh F."/>
            <person name="Simpson A.C."/>
            <person name="Singh N.K."/>
            <person name="Rekha P.D."/>
            <person name="Raman K."/>
            <person name="Hugenholtz P."/>
            <person name="Venkateswaran K."/>
        </authorList>
    </citation>
    <scope>NUCLEOTIDE SEQUENCE [LARGE SCALE GENOMIC DNA]</scope>
    <source>
        <strain evidence="4 5">5B73C</strain>
    </source>
</reference>
<comment type="caution">
    <text evidence="4">The sequence shown here is derived from an EMBL/GenBank/DDBJ whole genome shotgun (WGS) entry which is preliminary data.</text>
</comment>
<feature type="compositionally biased region" description="Gly residues" evidence="2">
    <location>
        <begin position="138"/>
        <end position="150"/>
    </location>
</feature>
<dbReference type="EMBL" id="JAWDIP010000004">
    <property type="protein sequence ID" value="MDY0396385.1"/>
    <property type="molecule type" value="Genomic_DNA"/>
</dbReference>
<dbReference type="InterPro" id="IPR051315">
    <property type="entry name" value="Bact_Chemotaxis_CheA"/>
</dbReference>
<feature type="modified residue" description="Phosphohistidine" evidence="1">
    <location>
        <position position="46"/>
    </location>
</feature>
<evidence type="ECO:0000259" key="3">
    <source>
        <dbReference type="PROSITE" id="PS50894"/>
    </source>
</evidence>
<gene>
    <name evidence="4" type="ORF">RWE15_21190</name>
</gene>
<evidence type="ECO:0000256" key="2">
    <source>
        <dbReference type="SAM" id="MobiDB-lite"/>
    </source>
</evidence>
<dbReference type="PROSITE" id="PS50894">
    <property type="entry name" value="HPT"/>
    <property type="match status" value="1"/>
</dbReference>
<evidence type="ECO:0000313" key="5">
    <source>
        <dbReference type="Proteomes" id="UP001281447"/>
    </source>
</evidence>
<dbReference type="SMART" id="SM00073">
    <property type="entry name" value="HPT"/>
    <property type="match status" value="1"/>
</dbReference>
<feature type="compositionally biased region" description="Acidic residues" evidence="2">
    <location>
        <begin position="125"/>
        <end position="134"/>
    </location>
</feature>
<dbReference type="PANTHER" id="PTHR43395:SF1">
    <property type="entry name" value="CHEMOTAXIS PROTEIN CHEA"/>
    <property type="match status" value="1"/>
</dbReference>
<protein>
    <submittedName>
        <fullName evidence="4">Hpt domain-containing protein</fullName>
    </submittedName>
</protein>
<dbReference type="SUPFAM" id="SSF47226">
    <property type="entry name" value="Histidine-containing phosphotransfer domain, HPT domain"/>
    <property type="match status" value="1"/>
</dbReference>
<sequence>MDTTQYLDVFIDESNEHLEVLSNQLLALEKTPADKSIIEEIFRAAHTLKGMSATMGFQDLADLTHKLENVFDAIRYDRIVVQASMMDILFAALDHLTTMVEDIAAGGSGKEDVSGIVRDLLALENGDDPSEEESSVQTGGGARNQGGDCN</sequence>
<dbReference type="CDD" id="cd00088">
    <property type="entry name" value="HPT"/>
    <property type="match status" value="1"/>
</dbReference>
<keyword evidence="1" id="KW-0597">Phosphoprotein</keyword>
<accession>A0ABU5CBH8</accession>
<proteinExistence type="predicted"/>
<dbReference type="Gene3D" id="1.20.120.160">
    <property type="entry name" value="HPT domain"/>
    <property type="match status" value="1"/>
</dbReference>
<dbReference type="Proteomes" id="UP001281447">
    <property type="component" value="Unassembled WGS sequence"/>
</dbReference>
<dbReference type="Pfam" id="PF01627">
    <property type="entry name" value="Hpt"/>
    <property type="match status" value="1"/>
</dbReference>
<keyword evidence="5" id="KW-1185">Reference proteome</keyword>